<feature type="domain" description="Sodium channel modifier 1 zinc-finger" evidence="2">
    <location>
        <begin position="49"/>
        <end position="75"/>
    </location>
</feature>
<feature type="compositionally biased region" description="Polar residues" evidence="1">
    <location>
        <begin position="99"/>
        <end position="115"/>
    </location>
</feature>
<reference evidence="3" key="2">
    <citation type="submission" date="2019-07" db="EMBL/GenBank/DDBJ databases">
        <authorList>
            <person name="Seetharam A."/>
            <person name="Woodhouse M."/>
            <person name="Cannon E."/>
        </authorList>
    </citation>
    <scope>NUCLEOTIDE SEQUENCE [LARGE SCALE GENOMIC DNA]</scope>
    <source>
        <strain evidence="3">cv. B73</strain>
    </source>
</reference>
<dbReference type="Pfam" id="PF15803">
    <property type="entry name" value="zf-SCNM1"/>
    <property type="match status" value="1"/>
</dbReference>
<evidence type="ECO:0000313" key="3">
    <source>
        <dbReference type="EnsemblPlants" id="Zm00001eb038300_P003"/>
    </source>
</evidence>
<proteinExistence type="predicted"/>
<dbReference type="Proteomes" id="UP000007305">
    <property type="component" value="Chromosome 1"/>
</dbReference>
<dbReference type="PANTHER" id="PTHR32297">
    <property type="entry name" value="SODIUM CHANNEL MODIFIER 1"/>
    <property type="match status" value="1"/>
</dbReference>
<dbReference type="InterPro" id="IPR031622">
    <property type="entry name" value="Znf-SCNM1"/>
</dbReference>
<feature type="compositionally biased region" description="Polar residues" evidence="1">
    <location>
        <begin position="174"/>
        <end position="188"/>
    </location>
</feature>
<reference evidence="4" key="1">
    <citation type="submission" date="2015-12" db="EMBL/GenBank/DDBJ databases">
        <title>Update maize B73 reference genome by single molecule sequencing technologies.</title>
        <authorList>
            <consortium name="Maize Genome Sequencing Project"/>
            <person name="Ware D."/>
        </authorList>
    </citation>
    <scope>NUCLEOTIDE SEQUENCE [LARGE SCALE GENOMIC DNA]</scope>
    <source>
        <strain evidence="4">cv. B73</strain>
    </source>
</reference>
<dbReference type="Gramene" id="Zm00001eb038300_T003">
    <property type="protein sequence ID" value="Zm00001eb038300_P003"/>
    <property type="gene ID" value="Zm00001eb038300"/>
</dbReference>
<dbReference type="GO" id="GO:0005634">
    <property type="term" value="C:nucleus"/>
    <property type="evidence" value="ECO:0000318"/>
    <property type="project" value="GO_Central"/>
</dbReference>
<gene>
    <name evidence="3" type="primary">LOC103643156</name>
</gene>
<keyword evidence="4" id="KW-1185">Reference proteome</keyword>
<evidence type="ECO:0000256" key="1">
    <source>
        <dbReference type="SAM" id="MobiDB-lite"/>
    </source>
</evidence>
<dbReference type="InParanoid" id="A0A804LUW5"/>
<evidence type="ECO:0000313" key="4">
    <source>
        <dbReference type="Proteomes" id="UP000007305"/>
    </source>
</evidence>
<protein>
    <recommendedName>
        <fullName evidence="2">Sodium channel modifier 1 zinc-finger domain-containing protein</fullName>
    </recommendedName>
</protein>
<name>A0A804LUW5_MAIZE</name>
<dbReference type="GO" id="GO:0008380">
    <property type="term" value="P:RNA splicing"/>
    <property type="evidence" value="ECO:0000318"/>
    <property type="project" value="GO_Central"/>
</dbReference>
<reference evidence="3" key="3">
    <citation type="submission" date="2021-05" db="UniProtKB">
        <authorList>
            <consortium name="EnsemblPlants"/>
        </authorList>
    </citation>
    <scope>IDENTIFICATION</scope>
    <source>
        <strain evidence="3">cv. B73</strain>
    </source>
</reference>
<feature type="region of interest" description="Disordered" evidence="1">
    <location>
        <begin position="96"/>
        <end position="115"/>
    </location>
</feature>
<feature type="region of interest" description="Disordered" evidence="1">
    <location>
        <begin position="165"/>
        <end position="188"/>
    </location>
</feature>
<dbReference type="FunCoup" id="A0A804LUW5">
    <property type="interactions" value="341"/>
</dbReference>
<evidence type="ECO:0000259" key="2">
    <source>
        <dbReference type="Pfam" id="PF15803"/>
    </source>
</evidence>
<dbReference type="InterPro" id="IPR033570">
    <property type="entry name" value="SCNM1"/>
</dbReference>
<organism evidence="3 4">
    <name type="scientific">Zea mays</name>
    <name type="common">Maize</name>
    <dbReference type="NCBI Taxonomy" id="4577"/>
    <lineage>
        <taxon>Eukaryota</taxon>
        <taxon>Viridiplantae</taxon>
        <taxon>Streptophyta</taxon>
        <taxon>Embryophyta</taxon>
        <taxon>Tracheophyta</taxon>
        <taxon>Spermatophyta</taxon>
        <taxon>Magnoliopsida</taxon>
        <taxon>Liliopsida</taxon>
        <taxon>Poales</taxon>
        <taxon>Poaceae</taxon>
        <taxon>PACMAD clade</taxon>
        <taxon>Panicoideae</taxon>
        <taxon>Andropogonodae</taxon>
        <taxon>Andropogoneae</taxon>
        <taxon>Tripsacinae</taxon>
        <taxon>Zea</taxon>
    </lineage>
</organism>
<dbReference type="PANTHER" id="PTHR32297:SF1">
    <property type="entry name" value="SODIUM CHANNEL MODIFIER 1"/>
    <property type="match status" value="1"/>
</dbReference>
<accession>A0A804LUW5</accession>
<sequence>MSVFGGDSWARDAQQRKRRLDELLLPITAPSSPSTPDSFKKLHNGKLACLICPHRPVLDTPLMLSMHNKGARHIAAESRLREKELSKKHEISKRLALSSDVSHSNSGNPRTSVWPTNIKEKPLIEETRRAILEAQSSRFNDFQGKKVSCDSEWMTITSSFDSNVASSDVPKELSTGNTGSREWSCKGQSFAGNQTQDKLFSDRQTEVRKRQEQELWFTASGWKRDGHGRWYRDENAIGIELSYGPSGSIEFITMQYQVQSLPTKNGPIRFCQTVSFSDQWKCQIMFLLNLNVCFIVSQTCIMIVEKYSVYLFCENI</sequence>
<dbReference type="EnsemblPlants" id="Zm00001eb038300_T003">
    <property type="protein sequence ID" value="Zm00001eb038300_P003"/>
    <property type="gene ID" value="Zm00001eb038300"/>
</dbReference>
<dbReference type="AlphaFoldDB" id="A0A804LUW5"/>